<name>A0A811UC59_CERCA</name>
<dbReference type="AlphaFoldDB" id="A0A811UC59"/>
<feature type="region of interest" description="Disordered" evidence="1">
    <location>
        <begin position="66"/>
        <end position="113"/>
    </location>
</feature>
<dbReference type="OrthoDB" id="4772757at2759"/>
<protein>
    <submittedName>
        <fullName evidence="2">(Mediterranean fruit fly) hypothetical protein</fullName>
    </submittedName>
</protein>
<feature type="compositionally biased region" description="Low complexity" evidence="1">
    <location>
        <begin position="66"/>
        <end position="80"/>
    </location>
</feature>
<comment type="caution">
    <text evidence="2">The sequence shown here is derived from an EMBL/GenBank/DDBJ whole genome shotgun (WGS) entry which is preliminary data.</text>
</comment>
<reference evidence="2" key="1">
    <citation type="submission" date="2020-11" db="EMBL/GenBank/DDBJ databases">
        <authorList>
            <person name="Whitehead M."/>
        </authorList>
    </citation>
    <scope>NUCLEOTIDE SEQUENCE</scope>
    <source>
        <strain evidence="2">EGII</strain>
    </source>
</reference>
<gene>
    <name evidence="2" type="ORF">CCAP1982_LOCUS4833</name>
</gene>
<accession>A0A811UC59</accession>
<keyword evidence="3" id="KW-1185">Reference proteome</keyword>
<evidence type="ECO:0000256" key="1">
    <source>
        <dbReference type="SAM" id="MobiDB-lite"/>
    </source>
</evidence>
<feature type="compositionally biased region" description="Polar residues" evidence="1">
    <location>
        <begin position="100"/>
        <end position="113"/>
    </location>
</feature>
<feature type="region of interest" description="Disordered" evidence="1">
    <location>
        <begin position="259"/>
        <end position="291"/>
    </location>
</feature>
<sequence>MVTTTQPSPAGTFISQTAGLITTVANGNMLGHSGDMSPLSSSNSFSSVDTNQTLLNSIANQTAQQQQLHYQYQQQQQQHQKSSHMLPQLPPPPLPPPPISNNSSNGVNRHSASNRSYRTKYGQFMIITPAVSIDRDYEHDEAFGSGGSAAAALTNNFDFDEEAYCNDNNTNPVNGNNNNANNGNIFRMSLLNRSSSIDSGNSSDSSFRSNYNPYLHHSRQHLLPKTAPHFYTFSSWRWCTLICAAMRCFGGGHSSNAPYSTSFTRPPYQRSRSSGAQTSRSSQPHHRLRSSSFTAETAFEHFSAPFKSRRTRDHLNNITYEL</sequence>
<dbReference type="Proteomes" id="UP000606786">
    <property type="component" value="Unassembled WGS sequence"/>
</dbReference>
<proteinExistence type="predicted"/>
<feature type="compositionally biased region" description="Low complexity" evidence="1">
    <location>
        <begin position="269"/>
        <end position="282"/>
    </location>
</feature>
<dbReference type="EMBL" id="CAJHJT010000001">
    <property type="protein sequence ID" value="CAD6996140.1"/>
    <property type="molecule type" value="Genomic_DNA"/>
</dbReference>
<evidence type="ECO:0000313" key="3">
    <source>
        <dbReference type="Proteomes" id="UP000606786"/>
    </source>
</evidence>
<organism evidence="2 3">
    <name type="scientific">Ceratitis capitata</name>
    <name type="common">Mediterranean fruit fly</name>
    <name type="synonym">Tephritis capitata</name>
    <dbReference type="NCBI Taxonomy" id="7213"/>
    <lineage>
        <taxon>Eukaryota</taxon>
        <taxon>Metazoa</taxon>
        <taxon>Ecdysozoa</taxon>
        <taxon>Arthropoda</taxon>
        <taxon>Hexapoda</taxon>
        <taxon>Insecta</taxon>
        <taxon>Pterygota</taxon>
        <taxon>Neoptera</taxon>
        <taxon>Endopterygota</taxon>
        <taxon>Diptera</taxon>
        <taxon>Brachycera</taxon>
        <taxon>Muscomorpha</taxon>
        <taxon>Tephritoidea</taxon>
        <taxon>Tephritidae</taxon>
        <taxon>Ceratitis</taxon>
        <taxon>Ceratitis</taxon>
    </lineage>
</organism>
<feature type="compositionally biased region" description="Pro residues" evidence="1">
    <location>
        <begin position="88"/>
        <end position="99"/>
    </location>
</feature>
<evidence type="ECO:0000313" key="2">
    <source>
        <dbReference type="EMBL" id="CAD6996140.1"/>
    </source>
</evidence>